<gene>
    <name evidence="1" type="ORF">PPTG_04595</name>
</gene>
<evidence type="ECO:0008006" key="3">
    <source>
        <dbReference type="Google" id="ProtNLM"/>
    </source>
</evidence>
<dbReference type="GeneID" id="20174681"/>
<name>W2R3Y9_PHYN3</name>
<dbReference type="AlphaFoldDB" id="W2R3Y9"/>
<dbReference type="Proteomes" id="UP000018817">
    <property type="component" value="Unassembled WGS sequence"/>
</dbReference>
<sequence>MATGNPTFQVLGRDRHDRLLNGQFQLFCGLVGTLLSTEFENASQLKFLNLVLDIWTSCGKESIVGASVAFIDSSWRFRFIAALACVKNDGHNAASVAKVIAKRAQNKGNCSMHLLNLCIGYGIGLKDNIQTVTGGNVIKKLRNLNNHFRSPKQREALKNIQAALSYPELEPLTDVDVRVANTCKLIRRSLVDCSAFEAYFKFTKDSSSVRSALSSQDWMLAVEMEAVTHCIANIALVEAQSENLVLSYMVVFRRLTENKLKSFKFDAMAIEAPRAKDANESSHRRVVRTLDQFSEAGKTCLRRTLLQLQARLPKVTRENIGRFSLEW</sequence>
<reference evidence="1 2" key="2">
    <citation type="submission" date="2013-11" db="EMBL/GenBank/DDBJ databases">
        <title>The Genome Sequence of Phytophthora parasitica INRA-310.</title>
        <authorList>
            <consortium name="The Broad Institute Genomics Platform"/>
            <person name="Russ C."/>
            <person name="Tyler B."/>
            <person name="Panabieres F."/>
            <person name="Shan W."/>
            <person name="Tripathy S."/>
            <person name="Grunwald N."/>
            <person name="Machado M."/>
            <person name="Johnson C.S."/>
            <person name="Arredondo F."/>
            <person name="Hong C."/>
            <person name="Coffey M."/>
            <person name="Young S.K."/>
            <person name="Zeng Q."/>
            <person name="Gargeya S."/>
            <person name="Fitzgerald M."/>
            <person name="Abouelleil A."/>
            <person name="Alvarado L."/>
            <person name="Chapman S.B."/>
            <person name="Gainer-Dewar J."/>
            <person name="Goldberg J."/>
            <person name="Griggs A."/>
            <person name="Gujja S."/>
            <person name="Hansen M."/>
            <person name="Howarth C."/>
            <person name="Imamovic A."/>
            <person name="Ireland A."/>
            <person name="Larimer J."/>
            <person name="McCowan C."/>
            <person name="Murphy C."/>
            <person name="Pearson M."/>
            <person name="Poon T.W."/>
            <person name="Priest M."/>
            <person name="Roberts A."/>
            <person name="Saif S."/>
            <person name="Shea T."/>
            <person name="Sykes S."/>
            <person name="Wortman J."/>
            <person name="Nusbaum C."/>
            <person name="Birren B."/>
        </authorList>
    </citation>
    <scope>NUCLEOTIDE SEQUENCE [LARGE SCALE GENOMIC DNA]</scope>
    <source>
        <strain evidence="1 2">INRA-310</strain>
    </source>
</reference>
<accession>W2R3Y9</accession>
<dbReference type="EMBL" id="KI669565">
    <property type="protein sequence ID" value="ETN19220.1"/>
    <property type="molecule type" value="Genomic_DNA"/>
</dbReference>
<proteinExistence type="predicted"/>
<dbReference type="RefSeq" id="XP_008895093.1">
    <property type="nucleotide sequence ID" value="XM_008896845.1"/>
</dbReference>
<dbReference type="VEuPathDB" id="FungiDB:PPTG_04595"/>
<protein>
    <recommendedName>
        <fullName evidence="3">HAT C-terminal dimerisation domain-containing protein</fullName>
    </recommendedName>
</protein>
<dbReference type="STRING" id="761204.W2R3Y9"/>
<dbReference type="OrthoDB" id="117231at2759"/>
<dbReference type="SUPFAM" id="SSF53098">
    <property type="entry name" value="Ribonuclease H-like"/>
    <property type="match status" value="1"/>
</dbReference>
<dbReference type="InterPro" id="IPR012337">
    <property type="entry name" value="RNaseH-like_sf"/>
</dbReference>
<evidence type="ECO:0000313" key="1">
    <source>
        <dbReference type="EMBL" id="ETN19220.1"/>
    </source>
</evidence>
<reference evidence="2" key="1">
    <citation type="submission" date="2011-12" db="EMBL/GenBank/DDBJ databases">
        <authorList>
            <consortium name="The Broad Institute Genome Sequencing Platform"/>
            <person name="Russ C."/>
            <person name="Tyler B."/>
            <person name="Panabieres F."/>
            <person name="Shan W."/>
            <person name="Tripathy S."/>
            <person name="Grunwald N."/>
            <person name="Machado M."/>
            <person name="Young S.K."/>
            <person name="Zeng Q."/>
            <person name="Gargeya S."/>
            <person name="Fitzgerald M."/>
            <person name="Haas B."/>
            <person name="Abouelleil A."/>
            <person name="Alvarado L."/>
            <person name="Arachchi H.M."/>
            <person name="Berlin A."/>
            <person name="Chapman S.B."/>
            <person name="Gearin G."/>
            <person name="Goldberg J."/>
            <person name="Griggs A."/>
            <person name="Gujja S."/>
            <person name="Hansen M."/>
            <person name="Heiman D."/>
            <person name="Howarth C."/>
            <person name="Larimer J."/>
            <person name="Lui A."/>
            <person name="MacDonald P.J.P."/>
            <person name="McCowen C."/>
            <person name="Montmayeur A."/>
            <person name="Murphy C."/>
            <person name="Neiman D."/>
            <person name="Pearson M."/>
            <person name="Priest M."/>
            <person name="Roberts A."/>
            <person name="Saif S."/>
            <person name="Shea T."/>
            <person name="Sisk P."/>
            <person name="Stolte C."/>
            <person name="Sykes S."/>
            <person name="Wortman J."/>
            <person name="Nusbaum C."/>
            <person name="Birren B."/>
        </authorList>
    </citation>
    <scope>NUCLEOTIDE SEQUENCE [LARGE SCALE GENOMIC DNA]</scope>
    <source>
        <strain evidence="2">INRA-310</strain>
    </source>
</reference>
<evidence type="ECO:0000313" key="2">
    <source>
        <dbReference type="Proteomes" id="UP000018817"/>
    </source>
</evidence>
<organism evidence="1 2">
    <name type="scientific">Phytophthora nicotianae (strain INRA-310)</name>
    <name type="common">Phytophthora parasitica</name>
    <dbReference type="NCBI Taxonomy" id="761204"/>
    <lineage>
        <taxon>Eukaryota</taxon>
        <taxon>Sar</taxon>
        <taxon>Stramenopiles</taxon>
        <taxon>Oomycota</taxon>
        <taxon>Peronosporomycetes</taxon>
        <taxon>Peronosporales</taxon>
        <taxon>Peronosporaceae</taxon>
        <taxon>Phytophthora</taxon>
    </lineage>
</organism>